<dbReference type="InterPro" id="IPR001867">
    <property type="entry name" value="OmpR/PhoB-type_DNA-bd"/>
</dbReference>
<dbReference type="CDD" id="cd15831">
    <property type="entry name" value="BTAD"/>
    <property type="match status" value="1"/>
</dbReference>
<dbReference type="Gene3D" id="3.40.50.300">
    <property type="entry name" value="P-loop containing nucleotide triphosphate hydrolases"/>
    <property type="match status" value="1"/>
</dbReference>
<name>I0KZP5_9ACTN</name>
<evidence type="ECO:0000256" key="2">
    <source>
        <dbReference type="ARBA" id="ARBA00023015"/>
    </source>
</evidence>
<evidence type="ECO:0000313" key="9">
    <source>
        <dbReference type="Proteomes" id="UP000003448"/>
    </source>
</evidence>
<dbReference type="InterPro" id="IPR051677">
    <property type="entry name" value="AfsR-DnrI-RedD_regulator"/>
</dbReference>
<keyword evidence="4" id="KW-0804">Transcription</keyword>
<dbReference type="GO" id="GO:0043531">
    <property type="term" value="F:ADP binding"/>
    <property type="evidence" value="ECO:0007669"/>
    <property type="project" value="InterPro"/>
</dbReference>
<keyword evidence="3 5" id="KW-0238">DNA-binding</keyword>
<dbReference type="STRING" id="1150864.MILUP08_41961"/>
<dbReference type="Gene3D" id="1.25.40.10">
    <property type="entry name" value="Tetratricopeptide repeat domain"/>
    <property type="match status" value="2"/>
</dbReference>
<dbReference type="InterPro" id="IPR005158">
    <property type="entry name" value="BTAD"/>
</dbReference>
<dbReference type="Gene3D" id="1.10.10.10">
    <property type="entry name" value="Winged helix-like DNA-binding domain superfamily/Winged helix DNA-binding domain"/>
    <property type="match status" value="1"/>
</dbReference>
<evidence type="ECO:0000256" key="6">
    <source>
        <dbReference type="SAM" id="MobiDB-lite"/>
    </source>
</evidence>
<gene>
    <name evidence="8" type="ORF">MILUP08_41961</name>
</gene>
<dbReference type="eggNOG" id="COG0457">
    <property type="taxonomic scope" value="Bacteria"/>
</dbReference>
<evidence type="ECO:0000256" key="1">
    <source>
        <dbReference type="ARBA" id="ARBA00005820"/>
    </source>
</evidence>
<dbReference type="SUPFAM" id="SSF46894">
    <property type="entry name" value="C-terminal effector domain of the bipartite response regulators"/>
    <property type="match status" value="1"/>
</dbReference>
<dbReference type="SUPFAM" id="SSF48452">
    <property type="entry name" value="TPR-like"/>
    <property type="match status" value="2"/>
</dbReference>
<dbReference type="InterPro" id="IPR027417">
    <property type="entry name" value="P-loop_NTPase"/>
</dbReference>
<dbReference type="AlphaFoldDB" id="I0KZP5"/>
<protein>
    <submittedName>
        <fullName evidence="8">Transcriptional regulator, AfsR family</fullName>
    </submittedName>
</protein>
<comment type="caution">
    <text evidence="8">The sequence shown here is derived from an EMBL/GenBank/DDBJ whole genome shotgun (WGS) entry which is preliminary data.</text>
</comment>
<evidence type="ECO:0000256" key="3">
    <source>
        <dbReference type="ARBA" id="ARBA00023125"/>
    </source>
</evidence>
<accession>I0KZP5</accession>
<feature type="domain" description="OmpR/PhoB-type" evidence="7">
    <location>
        <begin position="24"/>
        <end position="129"/>
    </location>
</feature>
<dbReference type="GO" id="GO:0003677">
    <property type="term" value="F:DNA binding"/>
    <property type="evidence" value="ECO:0007669"/>
    <property type="project" value="UniProtKB-UniRule"/>
</dbReference>
<dbReference type="eggNOG" id="COG3629">
    <property type="taxonomic scope" value="Bacteria"/>
</dbReference>
<dbReference type="GO" id="GO:0000160">
    <property type="term" value="P:phosphorelay signal transduction system"/>
    <property type="evidence" value="ECO:0007669"/>
    <property type="project" value="InterPro"/>
</dbReference>
<dbReference type="PRINTS" id="PR00364">
    <property type="entry name" value="DISEASERSIST"/>
</dbReference>
<organism evidence="8 9">
    <name type="scientific">Micromonospora lupini str. Lupac 08</name>
    <dbReference type="NCBI Taxonomy" id="1150864"/>
    <lineage>
        <taxon>Bacteria</taxon>
        <taxon>Bacillati</taxon>
        <taxon>Actinomycetota</taxon>
        <taxon>Actinomycetes</taxon>
        <taxon>Micromonosporales</taxon>
        <taxon>Micromonosporaceae</taxon>
        <taxon>Micromonospora</taxon>
    </lineage>
</organism>
<keyword evidence="9" id="KW-1185">Reference proteome</keyword>
<dbReference type="InterPro" id="IPR002182">
    <property type="entry name" value="NB-ARC"/>
</dbReference>
<dbReference type="PANTHER" id="PTHR35807:SF1">
    <property type="entry name" value="TRANSCRIPTIONAL REGULATOR REDD"/>
    <property type="match status" value="1"/>
</dbReference>
<dbReference type="PROSITE" id="PS51755">
    <property type="entry name" value="OMPR_PHOB"/>
    <property type="match status" value="1"/>
</dbReference>
<evidence type="ECO:0000313" key="8">
    <source>
        <dbReference type="EMBL" id="CCH17042.1"/>
    </source>
</evidence>
<dbReference type="SUPFAM" id="SSF52540">
    <property type="entry name" value="P-loop containing nucleoside triphosphate hydrolases"/>
    <property type="match status" value="1"/>
</dbReference>
<dbReference type="InterPro" id="IPR019734">
    <property type="entry name" value="TPR_rpt"/>
</dbReference>
<proteinExistence type="inferred from homology"/>
<feature type="DNA-binding region" description="OmpR/PhoB-type" evidence="5">
    <location>
        <begin position="24"/>
        <end position="129"/>
    </location>
</feature>
<dbReference type="InterPro" id="IPR016032">
    <property type="entry name" value="Sig_transdc_resp-reg_C-effctor"/>
</dbReference>
<dbReference type="EMBL" id="CAIE01000017">
    <property type="protein sequence ID" value="CCH17042.1"/>
    <property type="molecule type" value="Genomic_DNA"/>
</dbReference>
<dbReference type="SMART" id="SM00028">
    <property type="entry name" value="TPR"/>
    <property type="match status" value="4"/>
</dbReference>
<reference evidence="9" key="1">
    <citation type="journal article" date="2012" name="J. Bacteriol.">
        <title>Genome Sequence of Micromonospora lupini Lupac 08, Isolated from Root Nodules of Lupinus angustifolius.</title>
        <authorList>
            <person name="Alonso-Vega P."/>
            <person name="Normand P."/>
            <person name="Bacigalupe R."/>
            <person name="Pujic P."/>
            <person name="Lajus A."/>
            <person name="Vallenet D."/>
            <person name="Carro L."/>
            <person name="Coll P."/>
            <person name="Trujillo M.E."/>
        </authorList>
    </citation>
    <scope>NUCLEOTIDE SEQUENCE [LARGE SCALE GENOMIC DNA]</scope>
    <source>
        <strain evidence="9">Lupac 08</strain>
    </source>
</reference>
<evidence type="ECO:0000259" key="7">
    <source>
        <dbReference type="PROSITE" id="PS51755"/>
    </source>
</evidence>
<dbReference type="InterPro" id="IPR036388">
    <property type="entry name" value="WH-like_DNA-bd_sf"/>
</dbReference>
<comment type="similarity">
    <text evidence="1">Belongs to the AfsR/DnrI/RedD regulatory family.</text>
</comment>
<sequence>MFTIRQVEQEIALSKSAGARRADDGARPVSGSLRFQILGPLRFWRDGVEVNAGPRQQCCLLALLLARAGRPISVSNLTGLLWGEEAPASATNVIHKYVGTLRRLMEPSLPLRASGSYLRRHGDGYLFAPGPGTLDLVTFRELTGAARASLAVRDRDEALDRYVEALELWRGPAGDSYASGTAATPIFAALDREFLAACVSAAELAVSLSRPAMVLHHLRLAASIAPLNEPVQASLIAALGAAGHQAEALETFRTVRSRLADDLGIDPGSALEAAHRQVLTQTPPTVTGKGGGGGPRPSVRSSPVPLVRPAQLPPDLPAFVGRTAELATLAGLRGALADAERTGPLIVALDGMGGVGKSTLAAHFAHLVAREFTDGQLYLDLRGDQAETDSVSAPDALGSLLSSQGFHMSSVPETLAARVGIYRSLTAGRSILVLLDNARDSAQVRALLPNSPACLVLVTSRKPLVELAALDGAHLLHLDPPDMPSARELVLRRLQHAPNRSVGASASSDGVLDEIIELCGRLPLALAILAGRLSARPRLALADVAAELRDGTRRLAAFASSQGGSDPRAAFAWSYRQLSPKAARIFRLSSAAMAPGISAEALASMSGTSPRSAREMLRELADAAMLDEDDKGRFTSHVLIKAYAQELFLAEEPDRDAAVCRLLQHYLHSSHHAASVVASMSPTVVPAPPPDGVVAERPRAYDEAMRWFDDHREVLPEAVRRAAEGAFGVAPWQLALTVEPWLQLTGRFHDWQDMMRVALRSARDREDEVGAAHAMRGLADCCYHFATYDEAIDLLSRAQRTFAEHGMIPELGTVHAALQRVHSQLGRHERALAENERALSLYRAAGMEHGEIRTTAIRGLSLVRLGALDEAMSCLTEALARSEKSERRTDEPAIRIAIAECLGARGRRRQARDQLERAVDAAVESQSRIGVFEASALLCAALLDLDDVPGACRAWRHACDAMHAMQNGGTRTMRDEVCDLGDRLTQVTEFVPRSRDTQR</sequence>
<evidence type="ECO:0000256" key="5">
    <source>
        <dbReference type="PROSITE-ProRule" id="PRU01091"/>
    </source>
</evidence>
<evidence type="ECO:0000256" key="4">
    <source>
        <dbReference type="ARBA" id="ARBA00023163"/>
    </source>
</evidence>
<dbReference type="Proteomes" id="UP000003448">
    <property type="component" value="Unassembled WGS sequence"/>
</dbReference>
<dbReference type="InterPro" id="IPR011990">
    <property type="entry name" value="TPR-like_helical_dom_sf"/>
</dbReference>
<dbReference type="PANTHER" id="PTHR35807">
    <property type="entry name" value="TRANSCRIPTIONAL REGULATOR REDD-RELATED"/>
    <property type="match status" value="1"/>
</dbReference>
<feature type="region of interest" description="Disordered" evidence="6">
    <location>
        <begin position="276"/>
        <end position="304"/>
    </location>
</feature>
<dbReference type="GO" id="GO:0006355">
    <property type="term" value="P:regulation of DNA-templated transcription"/>
    <property type="evidence" value="ECO:0007669"/>
    <property type="project" value="InterPro"/>
</dbReference>
<dbReference type="SMART" id="SM01043">
    <property type="entry name" value="BTAD"/>
    <property type="match status" value="1"/>
</dbReference>
<dbReference type="SMART" id="SM00862">
    <property type="entry name" value="Trans_reg_C"/>
    <property type="match status" value="1"/>
</dbReference>
<dbReference type="Pfam" id="PF03704">
    <property type="entry name" value="BTAD"/>
    <property type="match status" value="1"/>
</dbReference>
<keyword evidence="2" id="KW-0805">Transcription regulation</keyword>
<dbReference type="Pfam" id="PF00931">
    <property type="entry name" value="NB-ARC"/>
    <property type="match status" value="1"/>
</dbReference>